<evidence type="ECO:0000313" key="3">
    <source>
        <dbReference type="Proteomes" id="UP000179807"/>
    </source>
</evidence>
<dbReference type="RefSeq" id="XP_068350425.1">
    <property type="nucleotide sequence ID" value="XM_068494939.1"/>
</dbReference>
<dbReference type="PANTHER" id="PTHR40535">
    <property type="entry name" value="CHROMOSOME UNDETERMINED SCAFFOLD_9, WHOLE GENOME SHOTGUN SEQUENCE"/>
    <property type="match status" value="1"/>
</dbReference>
<keyword evidence="1" id="KW-0812">Transmembrane</keyword>
<protein>
    <submittedName>
        <fullName evidence="2">Uncharacterized protein</fullName>
    </submittedName>
</protein>
<accession>A0A1J4JDW1</accession>
<dbReference type="OrthoDB" id="10261863at2759"/>
<keyword evidence="1" id="KW-1133">Transmembrane helix</keyword>
<comment type="caution">
    <text evidence="2">The sequence shown here is derived from an EMBL/GenBank/DDBJ whole genome shotgun (WGS) entry which is preliminary data.</text>
</comment>
<gene>
    <name evidence="2" type="ORF">TRFO_09572</name>
</gene>
<sequence>MEDSLIFENLNESSQTIEYGHKKPFYKRWYMILLYVILSLIAVLGFTLGMFIIFAEYSQCDRSCRLEFCNGKNDSACLLDRSISGRRKKPHLRSKCICTAPKLFNGTVEINRMAKPTDTWKVDSEEKRYCAVPPNSTDFLGITYDSKEDALAADAILLHLGPCGMCSSISDKEAYNKTAQTLTKISLKAAFGSILSADLARKQMAKSGLSDKCVDCWIGNMRQTIIHCFGVCMTSSRSSCDKNGELTKCLYCDEVHSGMYFRRCAGMTRRRAGIETDICRKPGEIVD</sequence>
<dbReference type="EMBL" id="MLAK01001126">
    <property type="protein sequence ID" value="OHS97288.1"/>
    <property type="molecule type" value="Genomic_DNA"/>
</dbReference>
<proteinExistence type="predicted"/>
<evidence type="ECO:0000256" key="1">
    <source>
        <dbReference type="SAM" id="Phobius"/>
    </source>
</evidence>
<dbReference type="VEuPathDB" id="TrichDB:TRFO_09572"/>
<organism evidence="2 3">
    <name type="scientific">Tritrichomonas foetus</name>
    <dbReference type="NCBI Taxonomy" id="1144522"/>
    <lineage>
        <taxon>Eukaryota</taxon>
        <taxon>Metamonada</taxon>
        <taxon>Parabasalia</taxon>
        <taxon>Tritrichomonadida</taxon>
        <taxon>Tritrichomonadidae</taxon>
        <taxon>Tritrichomonas</taxon>
    </lineage>
</organism>
<keyword evidence="3" id="KW-1185">Reference proteome</keyword>
<dbReference type="GeneID" id="94829643"/>
<evidence type="ECO:0000313" key="2">
    <source>
        <dbReference type="EMBL" id="OHS97288.1"/>
    </source>
</evidence>
<dbReference type="AlphaFoldDB" id="A0A1J4JDW1"/>
<feature type="transmembrane region" description="Helical" evidence="1">
    <location>
        <begin position="32"/>
        <end position="55"/>
    </location>
</feature>
<dbReference type="PANTHER" id="PTHR40535:SF1">
    <property type="entry name" value="CHROMOSOME UNDETERMINED SCAFFOLD_9, WHOLE GENOME SHOTGUN SEQUENCE"/>
    <property type="match status" value="1"/>
</dbReference>
<keyword evidence="1" id="KW-0472">Membrane</keyword>
<name>A0A1J4JDW1_9EUKA</name>
<dbReference type="Proteomes" id="UP000179807">
    <property type="component" value="Unassembled WGS sequence"/>
</dbReference>
<reference evidence="2" key="1">
    <citation type="submission" date="2016-10" db="EMBL/GenBank/DDBJ databases">
        <authorList>
            <person name="Benchimol M."/>
            <person name="Almeida L.G."/>
            <person name="Vasconcelos A.T."/>
            <person name="Perreira-Neves A."/>
            <person name="Rosa I.A."/>
            <person name="Tasca T."/>
            <person name="Bogo M.R."/>
            <person name="de Souza W."/>
        </authorList>
    </citation>
    <scope>NUCLEOTIDE SEQUENCE [LARGE SCALE GENOMIC DNA]</scope>
    <source>
        <strain evidence="2">K</strain>
    </source>
</reference>